<gene>
    <name evidence="1" type="ORF">FIBSPDRAFT_1021419</name>
</gene>
<keyword evidence="2" id="KW-1185">Reference proteome</keyword>
<dbReference type="AlphaFoldDB" id="A0A166JQK8"/>
<evidence type="ECO:0000313" key="1">
    <source>
        <dbReference type="EMBL" id="KZP21108.1"/>
    </source>
</evidence>
<evidence type="ECO:0000313" key="2">
    <source>
        <dbReference type="Proteomes" id="UP000076532"/>
    </source>
</evidence>
<accession>A0A166JQK8</accession>
<dbReference type="EMBL" id="KV417550">
    <property type="protein sequence ID" value="KZP21108.1"/>
    <property type="molecule type" value="Genomic_DNA"/>
</dbReference>
<name>A0A166JQK8_9AGAM</name>
<proteinExistence type="predicted"/>
<dbReference type="OrthoDB" id="3319150at2759"/>
<protein>
    <submittedName>
        <fullName evidence="1">Uncharacterized protein</fullName>
    </submittedName>
</protein>
<dbReference type="Proteomes" id="UP000076532">
    <property type="component" value="Unassembled WGS sequence"/>
</dbReference>
<sequence length="345" mass="37879">MMPISFKSFNLTKSTTDLDIPVPVLKPLLLLSPDEQRDIEEDRPNLWFNRFTAAASEQACIALMLRAFNSAEEWCALRGGSHRRVERDIKWDMHTGSFKFAHVRGHVRHTLPSEMFAEFEVIRRTRSRFALCAAQAAAAAKFVEAEFDLEKAIALDDISCDSGSALCDLLDVIFSISSCSSITAIKSPCIALPEDDDAGDLAVSPAIQSADQDTLLGLGLTFKKVADSKERNYADVINENSGLPIDPQPSPRTSGVQALGSIAVTTWTTPPRPLVPLRRLESKAAPRFSQTSPIKTDSSSPLSSLRAQAAMCCRNRRIKQVRRPLASTSNLNAILTEHRGAFLSH</sequence>
<organism evidence="1 2">
    <name type="scientific">Athelia psychrophila</name>
    <dbReference type="NCBI Taxonomy" id="1759441"/>
    <lineage>
        <taxon>Eukaryota</taxon>
        <taxon>Fungi</taxon>
        <taxon>Dikarya</taxon>
        <taxon>Basidiomycota</taxon>
        <taxon>Agaricomycotina</taxon>
        <taxon>Agaricomycetes</taxon>
        <taxon>Agaricomycetidae</taxon>
        <taxon>Atheliales</taxon>
        <taxon>Atheliaceae</taxon>
        <taxon>Athelia</taxon>
    </lineage>
</organism>
<reference evidence="1 2" key="1">
    <citation type="journal article" date="2016" name="Mol. Biol. Evol.">
        <title>Comparative Genomics of Early-Diverging Mushroom-Forming Fungi Provides Insights into the Origins of Lignocellulose Decay Capabilities.</title>
        <authorList>
            <person name="Nagy L.G."/>
            <person name="Riley R."/>
            <person name="Tritt A."/>
            <person name="Adam C."/>
            <person name="Daum C."/>
            <person name="Floudas D."/>
            <person name="Sun H."/>
            <person name="Yadav J.S."/>
            <person name="Pangilinan J."/>
            <person name="Larsson K.H."/>
            <person name="Matsuura K."/>
            <person name="Barry K."/>
            <person name="Labutti K."/>
            <person name="Kuo R."/>
            <person name="Ohm R.A."/>
            <person name="Bhattacharya S.S."/>
            <person name="Shirouzu T."/>
            <person name="Yoshinaga Y."/>
            <person name="Martin F.M."/>
            <person name="Grigoriev I.V."/>
            <person name="Hibbett D.S."/>
        </authorList>
    </citation>
    <scope>NUCLEOTIDE SEQUENCE [LARGE SCALE GENOMIC DNA]</scope>
    <source>
        <strain evidence="1 2">CBS 109695</strain>
    </source>
</reference>